<dbReference type="RefSeq" id="WP_017502414.1">
    <property type="nucleotide sequence ID" value="NZ_LSTR01000041.1"/>
</dbReference>
<dbReference type="SUPFAM" id="SSF52540">
    <property type="entry name" value="P-loop containing nucleoside triphosphate hydrolases"/>
    <property type="match status" value="1"/>
</dbReference>
<keyword evidence="5 7" id="KW-1133">Transmembrane helix</keyword>
<evidence type="ECO:0000313" key="11">
    <source>
        <dbReference type="Proteomes" id="UP000077262"/>
    </source>
</evidence>
<evidence type="ECO:0000256" key="1">
    <source>
        <dbReference type="ARBA" id="ARBA00004651"/>
    </source>
</evidence>
<proteinExistence type="predicted"/>
<reference evidence="10 11" key="1">
    <citation type="submission" date="2016-02" db="EMBL/GenBank/DDBJ databases">
        <authorList>
            <person name="Wen L."/>
            <person name="He K."/>
            <person name="Yang H."/>
        </authorList>
    </citation>
    <scope>NUCLEOTIDE SEQUENCE [LARGE SCALE GENOMIC DNA]</scope>
    <source>
        <strain evidence="10 11">CD09_2</strain>
    </source>
</reference>
<feature type="transmembrane region" description="Helical" evidence="7">
    <location>
        <begin position="55"/>
        <end position="78"/>
    </location>
</feature>
<feature type="transmembrane region" description="Helical" evidence="7">
    <location>
        <begin position="21"/>
        <end position="43"/>
    </location>
</feature>
<dbReference type="EMBL" id="LSTR01000041">
    <property type="protein sequence ID" value="OAH42346.1"/>
    <property type="molecule type" value="Genomic_DNA"/>
</dbReference>
<sequence>MNPIQIALDKATGSATLLRRATLCAVIAALAGIALLALAGWFLTAAAMAGAAGTVAVQAFNYLVPSAAIRLLAILRTISRYGERLWSHRAALEAMGGLRASLFARLAAQDSRTALPLSSGDAAARLTGDIDALEELVVRRPSRIAGLMAALAGVMLAASGGWLSALLLAVMLAALPPLLRILARRLTEGPALQAADALGALRARYVELASARAEIAAYGLGDRVMAELAPLTRRLDRARARLFIGEGVQAALLAAYSALAVMLVLLGADAPAPLVALALLASAGAVEAMAGLSRTAFRQASVDAGLARLAALDALPLEDAPAPSAATAQAIRLGAVELRPGARVAITGRSGSGKSLLAEGLAGLRPVTADVALGGHLLAACSGTELRDQFALSPQDAPMLAGSIADNLRLARPGIDAADMVDALHVACLDQRSASLPGGIDYRLGEAGGTLSGGERKRLSLARALLTGRPWLLLDEPTEGLDTATEALLIRRLRIWLDRTGTGLILISHRPAPLALTDRQMPVSAIAPLPGQGLPGVASAA</sequence>
<dbReference type="GO" id="GO:0140359">
    <property type="term" value="F:ABC-type transporter activity"/>
    <property type="evidence" value="ECO:0007669"/>
    <property type="project" value="InterPro"/>
</dbReference>
<dbReference type="InterPro" id="IPR003439">
    <property type="entry name" value="ABC_transporter-like_ATP-bd"/>
</dbReference>
<dbReference type="SMART" id="SM00382">
    <property type="entry name" value="AAA"/>
    <property type="match status" value="1"/>
</dbReference>
<dbReference type="Pfam" id="PF00664">
    <property type="entry name" value="ABC_membrane"/>
    <property type="match status" value="1"/>
</dbReference>
<dbReference type="Pfam" id="PF00005">
    <property type="entry name" value="ABC_tran"/>
    <property type="match status" value="1"/>
</dbReference>
<dbReference type="Gene3D" id="3.40.50.300">
    <property type="entry name" value="P-loop containing nucleotide triphosphate hydrolases"/>
    <property type="match status" value="1"/>
</dbReference>
<dbReference type="InterPro" id="IPR003593">
    <property type="entry name" value="AAA+_ATPase"/>
</dbReference>
<dbReference type="GO" id="GO:0005524">
    <property type="term" value="F:ATP binding"/>
    <property type="evidence" value="ECO:0007669"/>
    <property type="project" value="UniProtKB-KW"/>
</dbReference>
<comment type="caution">
    <text evidence="10">The sequence shown here is derived from an EMBL/GenBank/DDBJ whole genome shotgun (WGS) entry which is preliminary data.</text>
</comment>
<dbReference type="PANTHER" id="PTHR24221">
    <property type="entry name" value="ATP-BINDING CASSETTE SUB-FAMILY B"/>
    <property type="match status" value="1"/>
</dbReference>
<name>A0A177JNI9_SPHYA</name>
<evidence type="ECO:0000256" key="4">
    <source>
        <dbReference type="ARBA" id="ARBA00022840"/>
    </source>
</evidence>
<organism evidence="10 11">
    <name type="scientific">Sphingobium yanoikuyae</name>
    <name type="common">Sphingomonas yanoikuyae</name>
    <dbReference type="NCBI Taxonomy" id="13690"/>
    <lineage>
        <taxon>Bacteria</taxon>
        <taxon>Pseudomonadati</taxon>
        <taxon>Pseudomonadota</taxon>
        <taxon>Alphaproteobacteria</taxon>
        <taxon>Sphingomonadales</taxon>
        <taxon>Sphingomonadaceae</taxon>
        <taxon>Sphingobium</taxon>
    </lineage>
</organism>
<dbReference type="InterPro" id="IPR039421">
    <property type="entry name" value="Type_1_exporter"/>
</dbReference>
<dbReference type="PROSITE" id="PS50929">
    <property type="entry name" value="ABC_TM1F"/>
    <property type="match status" value="1"/>
</dbReference>
<feature type="domain" description="ABC transporter" evidence="8">
    <location>
        <begin position="315"/>
        <end position="541"/>
    </location>
</feature>
<feature type="transmembrane region" description="Helical" evidence="7">
    <location>
        <begin position="144"/>
        <end position="175"/>
    </location>
</feature>
<keyword evidence="3" id="KW-0547">Nucleotide-binding</keyword>
<evidence type="ECO:0000313" key="10">
    <source>
        <dbReference type="EMBL" id="OAH42346.1"/>
    </source>
</evidence>
<evidence type="ECO:0000259" key="9">
    <source>
        <dbReference type="PROSITE" id="PS50929"/>
    </source>
</evidence>
<dbReference type="Gene3D" id="1.20.1560.10">
    <property type="entry name" value="ABC transporter type 1, transmembrane domain"/>
    <property type="match status" value="1"/>
</dbReference>
<dbReference type="AlphaFoldDB" id="A0A177JNI9"/>
<dbReference type="InterPro" id="IPR027417">
    <property type="entry name" value="P-loop_NTPase"/>
</dbReference>
<evidence type="ECO:0000259" key="8">
    <source>
        <dbReference type="PROSITE" id="PS50893"/>
    </source>
</evidence>
<keyword evidence="2 7" id="KW-0812">Transmembrane</keyword>
<dbReference type="InterPro" id="IPR036640">
    <property type="entry name" value="ABC1_TM_sf"/>
</dbReference>
<protein>
    <submittedName>
        <fullName evidence="10">ABC transporter</fullName>
    </submittedName>
</protein>
<evidence type="ECO:0000256" key="2">
    <source>
        <dbReference type="ARBA" id="ARBA00022692"/>
    </source>
</evidence>
<dbReference type="SUPFAM" id="SSF90123">
    <property type="entry name" value="ABC transporter transmembrane region"/>
    <property type="match status" value="1"/>
</dbReference>
<comment type="subcellular location">
    <subcellularLocation>
        <location evidence="1">Cell membrane</location>
        <topology evidence="1">Multi-pass membrane protein</topology>
    </subcellularLocation>
</comment>
<keyword evidence="6 7" id="KW-0472">Membrane</keyword>
<keyword evidence="4" id="KW-0067">ATP-binding</keyword>
<evidence type="ECO:0000256" key="5">
    <source>
        <dbReference type="ARBA" id="ARBA00022989"/>
    </source>
</evidence>
<dbReference type="PROSITE" id="PS50893">
    <property type="entry name" value="ABC_TRANSPORTER_2"/>
    <property type="match status" value="1"/>
</dbReference>
<dbReference type="InterPro" id="IPR011527">
    <property type="entry name" value="ABC1_TM_dom"/>
</dbReference>
<evidence type="ECO:0000256" key="7">
    <source>
        <dbReference type="SAM" id="Phobius"/>
    </source>
</evidence>
<feature type="domain" description="ABC transmembrane type-1" evidence="9">
    <location>
        <begin position="21"/>
        <end position="266"/>
    </location>
</feature>
<dbReference type="PANTHER" id="PTHR24221:SF654">
    <property type="entry name" value="ATP-BINDING CASSETTE SUB-FAMILY B MEMBER 6"/>
    <property type="match status" value="1"/>
</dbReference>
<accession>A0A177JNI9</accession>
<evidence type="ECO:0000256" key="6">
    <source>
        <dbReference type="ARBA" id="ARBA00023136"/>
    </source>
</evidence>
<evidence type="ECO:0000256" key="3">
    <source>
        <dbReference type="ARBA" id="ARBA00022741"/>
    </source>
</evidence>
<dbReference type="OrthoDB" id="5288404at2"/>
<dbReference type="GO" id="GO:0016887">
    <property type="term" value="F:ATP hydrolysis activity"/>
    <property type="evidence" value="ECO:0007669"/>
    <property type="project" value="InterPro"/>
</dbReference>
<dbReference type="Proteomes" id="UP000077262">
    <property type="component" value="Unassembled WGS sequence"/>
</dbReference>
<dbReference type="InterPro" id="IPR017871">
    <property type="entry name" value="ABC_transporter-like_CS"/>
</dbReference>
<dbReference type="GO" id="GO:0005886">
    <property type="term" value="C:plasma membrane"/>
    <property type="evidence" value="ECO:0007669"/>
    <property type="project" value="UniProtKB-SubCell"/>
</dbReference>
<gene>
    <name evidence="10" type="ORF">AX777_14345</name>
</gene>
<dbReference type="PROSITE" id="PS00211">
    <property type="entry name" value="ABC_TRANSPORTER_1"/>
    <property type="match status" value="1"/>
</dbReference>